<dbReference type="Proteomes" id="UP000050640">
    <property type="component" value="Unplaced"/>
</dbReference>
<organism evidence="3 4">
    <name type="scientific">Elaeophora elaphi</name>
    <dbReference type="NCBI Taxonomy" id="1147741"/>
    <lineage>
        <taxon>Eukaryota</taxon>
        <taxon>Metazoa</taxon>
        <taxon>Ecdysozoa</taxon>
        <taxon>Nematoda</taxon>
        <taxon>Chromadorea</taxon>
        <taxon>Rhabditida</taxon>
        <taxon>Spirurina</taxon>
        <taxon>Spiruromorpha</taxon>
        <taxon>Filarioidea</taxon>
        <taxon>Onchocercidae</taxon>
        <taxon>Elaeophora</taxon>
    </lineage>
</organism>
<evidence type="ECO:0000256" key="2">
    <source>
        <dbReference type="SAM" id="Phobius"/>
    </source>
</evidence>
<feature type="compositionally biased region" description="Basic and acidic residues" evidence="1">
    <location>
        <begin position="147"/>
        <end position="170"/>
    </location>
</feature>
<dbReference type="AlphaFoldDB" id="A0A0R3RU78"/>
<protein>
    <submittedName>
        <fullName evidence="4">Col_cuticle_N domain-containing protein</fullName>
    </submittedName>
</protein>
<proteinExistence type="predicted"/>
<keyword evidence="2" id="KW-0472">Membrane</keyword>
<keyword evidence="3" id="KW-1185">Reference proteome</keyword>
<sequence length="178" mass="19892">MYSVLSAMVIASPYLGVIATVIAISVIIDCTKKKELIVEATQPSLGENSKISVFNREGETDIEMPSHLQNLKEPGGSRKSEIKELNEMKKDRGKDEKKEAKSNPNSKRSEKRSSTKEASSAKNDNQGGEAEVKGQKSTEQKQLQSFDVERSNHENQEKSTEKRKSWKFQEHQSGSTFS</sequence>
<accession>A0A0R3RU78</accession>
<evidence type="ECO:0000313" key="3">
    <source>
        <dbReference type="Proteomes" id="UP000050640"/>
    </source>
</evidence>
<dbReference type="WBParaSite" id="EEL_0000556901-mRNA-1">
    <property type="protein sequence ID" value="EEL_0000556901-mRNA-1"/>
    <property type="gene ID" value="EEL_0000556901"/>
</dbReference>
<feature type="compositionally biased region" description="Basic and acidic residues" evidence="1">
    <location>
        <begin position="130"/>
        <end position="139"/>
    </location>
</feature>
<keyword evidence="2" id="KW-0812">Transmembrane</keyword>
<keyword evidence="2" id="KW-1133">Transmembrane helix</keyword>
<feature type="compositionally biased region" description="Basic and acidic residues" evidence="1">
    <location>
        <begin position="75"/>
        <end position="115"/>
    </location>
</feature>
<evidence type="ECO:0000256" key="1">
    <source>
        <dbReference type="SAM" id="MobiDB-lite"/>
    </source>
</evidence>
<feature type="transmembrane region" description="Helical" evidence="2">
    <location>
        <begin position="6"/>
        <end position="28"/>
    </location>
</feature>
<reference evidence="4" key="1">
    <citation type="submission" date="2017-02" db="UniProtKB">
        <authorList>
            <consortium name="WormBaseParasite"/>
        </authorList>
    </citation>
    <scope>IDENTIFICATION</scope>
</reference>
<name>A0A0R3RU78_9BILA</name>
<evidence type="ECO:0000313" key="4">
    <source>
        <dbReference type="WBParaSite" id="EEL_0000556901-mRNA-1"/>
    </source>
</evidence>
<feature type="region of interest" description="Disordered" evidence="1">
    <location>
        <begin position="58"/>
        <end position="178"/>
    </location>
</feature>